<dbReference type="EMBL" id="AP018786">
    <property type="protein sequence ID" value="BBF22759.1"/>
    <property type="molecule type" value="Genomic_DNA"/>
</dbReference>
<keyword evidence="1" id="KW-0808">Transferase</keyword>
<dbReference type="PRINTS" id="PR01210">
    <property type="entry name" value="GGTRANSPTASE"/>
</dbReference>
<protein>
    <submittedName>
        <fullName evidence="1">Gamma-glutamyltransferase</fullName>
    </submittedName>
</protein>
<dbReference type="PANTHER" id="PTHR43881:SF1">
    <property type="entry name" value="GAMMA-GLUTAMYLTRANSPEPTIDASE (AFU_ORTHOLOGUE AFUA_4G13580)"/>
    <property type="match status" value="1"/>
</dbReference>
<dbReference type="Gene3D" id="1.10.246.230">
    <property type="match status" value="1"/>
</dbReference>
<dbReference type="InterPro" id="IPR052896">
    <property type="entry name" value="GGT-like_enzyme"/>
</dbReference>
<gene>
    <name evidence="1" type="ORF">SUTMEG_06500</name>
</gene>
<evidence type="ECO:0000313" key="2">
    <source>
        <dbReference type="Proteomes" id="UP000271003"/>
    </source>
</evidence>
<name>A0A2Z6I8N5_9BURK</name>
<proteinExistence type="predicted"/>
<organism evidence="1 2">
    <name type="scientific">Sutterella megalosphaeroides</name>
    <dbReference type="NCBI Taxonomy" id="2494234"/>
    <lineage>
        <taxon>Bacteria</taxon>
        <taxon>Pseudomonadati</taxon>
        <taxon>Pseudomonadota</taxon>
        <taxon>Betaproteobacteria</taxon>
        <taxon>Burkholderiales</taxon>
        <taxon>Sutterellaceae</taxon>
        <taxon>Sutterella</taxon>
    </lineage>
</organism>
<dbReference type="GO" id="GO:0016740">
    <property type="term" value="F:transferase activity"/>
    <property type="evidence" value="ECO:0007669"/>
    <property type="project" value="UniProtKB-KW"/>
</dbReference>
<sequence>MYEFDAQDYPYPSKRHVVYAKNGMVCAGNPTATAAGLQTLLKGGNAVDAAVTVATTLPVVEPTGNGLGSDCFAIIWYKGKLYGINGSGPAPAANSVAALKARGFDKIPSYGIEPVNVPGAVGGWMAMHERFGSMDLEEVMKPAIFYAENGFPVSPNISRLWEEAFGIYSKFRDRPEFAPWFETFAPKNTWLRPGEMFANPDMAKSLRLIAKTHGEAFYKGELAERTHDFFKKYNGFLTGEDLAAYAPEWVDPISVDYHGYDIWELPPNGHGITVLMALQILKGFELGERDSADTMHKQIEAMKLAMTDTAAHVAEPSYMRVTVEELLSERYAAERRALIGEEAMLPTAGDPRYHSTVYFCCADAEGNMVSMIQSNFRGFGSGIVVPGTSISLNDRAENFKFDENHPNALLGGKRPYHTIIPGFITQKGEAVGPFGIMGGFMQPQAHVQVVQNMIDWHLNPQQALDAPRWQWIGGKNVEVEQETPNHIIRLLQRRGHNIIVQPDPYHMGRGQMILRDKSGVLVGGTEKRTDGQIASY</sequence>
<dbReference type="SUPFAM" id="SSF56235">
    <property type="entry name" value="N-terminal nucleophile aminohydrolases (Ntn hydrolases)"/>
    <property type="match status" value="1"/>
</dbReference>
<accession>A0A2Z6I8N5</accession>
<keyword evidence="2" id="KW-1185">Reference proteome</keyword>
<dbReference type="RefSeq" id="WP_120176437.1">
    <property type="nucleotide sequence ID" value="NZ_AP018786.1"/>
</dbReference>
<dbReference type="OrthoDB" id="5297205at2"/>
<dbReference type="InterPro" id="IPR043137">
    <property type="entry name" value="GGT_ssub_C"/>
</dbReference>
<dbReference type="Pfam" id="PF01019">
    <property type="entry name" value="G_glu_transpept"/>
    <property type="match status" value="1"/>
</dbReference>
<dbReference type="KEGG" id="sutt:SUTMEG_06500"/>
<reference evidence="1 2" key="1">
    <citation type="journal article" date="2018" name="Int. J. Syst. Evol. Microbiol.">
        <title>Mesosutterella multiformis gen. nov., sp. nov., a member of the family Sutterellaceae and Sutterella megalosphaeroides sp. nov., isolated from human faeces.</title>
        <authorList>
            <person name="Sakamoto M."/>
            <person name="Ikeyama N."/>
            <person name="Kunihiro T."/>
            <person name="Iino T."/>
            <person name="Yuki M."/>
            <person name="Ohkuma M."/>
        </authorList>
    </citation>
    <scope>NUCLEOTIDE SEQUENCE [LARGE SCALE GENOMIC DNA]</scope>
    <source>
        <strain evidence="1 2">6FBBBH3</strain>
    </source>
</reference>
<dbReference type="InterPro" id="IPR029055">
    <property type="entry name" value="Ntn_hydrolases_N"/>
</dbReference>
<dbReference type="Proteomes" id="UP000271003">
    <property type="component" value="Chromosome"/>
</dbReference>
<dbReference type="AlphaFoldDB" id="A0A2Z6I8N5"/>
<dbReference type="PANTHER" id="PTHR43881">
    <property type="entry name" value="GAMMA-GLUTAMYLTRANSPEPTIDASE (AFU_ORTHOLOGUE AFUA_4G13580)"/>
    <property type="match status" value="1"/>
</dbReference>
<evidence type="ECO:0000313" key="1">
    <source>
        <dbReference type="EMBL" id="BBF22759.1"/>
    </source>
</evidence>
<dbReference type="Gene3D" id="3.60.20.40">
    <property type="match status" value="1"/>
</dbReference>